<feature type="transmembrane region" description="Helical" evidence="14">
    <location>
        <begin position="292"/>
        <end position="315"/>
    </location>
</feature>
<feature type="transmembrane region" description="Helical" evidence="14">
    <location>
        <begin position="265"/>
        <end position="286"/>
    </location>
</feature>
<organism evidence="16 17">
    <name type="scientific">Cyprinus carpio</name>
    <name type="common">Common carp</name>
    <dbReference type="NCBI Taxonomy" id="7962"/>
    <lineage>
        <taxon>Eukaryota</taxon>
        <taxon>Metazoa</taxon>
        <taxon>Chordata</taxon>
        <taxon>Craniata</taxon>
        <taxon>Vertebrata</taxon>
        <taxon>Euteleostomi</taxon>
        <taxon>Actinopterygii</taxon>
        <taxon>Neopterygii</taxon>
        <taxon>Teleostei</taxon>
        <taxon>Ostariophysi</taxon>
        <taxon>Cypriniformes</taxon>
        <taxon>Cyprinidae</taxon>
        <taxon>Cyprininae</taxon>
        <taxon>Cyprinus</taxon>
    </lineage>
</organism>
<dbReference type="InterPro" id="IPR000723">
    <property type="entry name" value="GPR_3/6/12_orphan"/>
</dbReference>
<evidence type="ECO:0000256" key="10">
    <source>
        <dbReference type="ARBA" id="ARBA00023180"/>
    </source>
</evidence>
<evidence type="ECO:0000256" key="2">
    <source>
        <dbReference type="ARBA" id="ARBA00022475"/>
    </source>
</evidence>
<keyword evidence="8" id="KW-0564">Palmitate</keyword>
<evidence type="ECO:0000256" key="9">
    <source>
        <dbReference type="ARBA" id="ARBA00023170"/>
    </source>
</evidence>
<keyword evidence="3" id="KW-0597">Phosphoprotein</keyword>
<evidence type="ECO:0000256" key="12">
    <source>
        <dbReference type="ARBA" id="ARBA00023288"/>
    </source>
</evidence>
<dbReference type="GO" id="GO:0005886">
    <property type="term" value="C:plasma membrane"/>
    <property type="evidence" value="ECO:0007669"/>
    <property type="project" value="UniProtKB-SubCell"/>
</dbReference>
<evidence type="ECO:0000313" key="17">
    <source>
        <dbReference type="Proteomes" id="UP000694701"/>
    </source>
</evidence>
<evidence type="ECO:0000259" key="15">
    <source>
        <dbReference type="PROSITE" id="PS50262"/>
    </source>
</evidence>
<dbReference type="Proteomes" id="UP000694701">
    <property type="component" value="Unplaced"/>
</dbReference>
<reference evidence="16" key="1">
    <citation type="submission" date="2025-08" db="UniProtKB">
        <authorList>
            <consortium name="Ensembl"/>
        </authorList>
    </citation>
    <scope>IDENTIFICATION</scope>
</reference>
<dbReference type="SUPFAM" id="SSF81321">
    <property type="entry name" value="Family A G protein-coupled receptor-like"/>
    <property type="match status" value="1"/>
</dbReference>
<evidence type="ECO:0000256" key="4">
    <source>
        <dbReference type="ARBA" id="ARBA00022692"/>
    </source>
</evidence>
<evidence type="ECO:0000256" key="3">
    <source>
        <dbReference type="ARBA" id="ARBA00022553"/>
    </source>
</evidence>
<feature type="transmembrane region" description="Helical" evidence="14">
    <location>
        <begin position="210"/>
        <end position="229"/>
    </location>
</feature>
<evidence type="ECO:0000313" key="16">
    <source>
        <dbReference type="Ensembl" id="ENSCCRP00020013030.1"/>
    </source>
</evidence>
<protein>
    <submittedName>
        <fullName evidence="16">G protein-coupled receptor 186</fullName>
    </submittedName>
</protein>
<dbReference type="PROSITE" id="PS00237">
    <property type="entry name" value="G_PROTEIN_RECEP_F1_1"/>
    <property type="match status" value="1"/>
</dbReference>
<keyword evidence="2" id="KW-1003">Cell membrane</keyword>
<keyword evidence="6 13" id="KW-0297">G-protein coupled receptor</keyword>
<dbReference type="PANTHER" id="PTHR22750">
    <property type="entry name" value="G-PROTEIN COUPLED RECEPTOR"/>
    <property type="match status" value="1"/>
</dbReference>
<dbReference type="InterPro" id="IPR000276">
    <property type="entry name" value="GPCR_Rhodpsn"/>
</dbReference>
<dbReference type="PROSITE" id="PS50262">
    <property type="entry name" value="G_PROTEIN_RECEP_F1_2"/>
    <property type="match status" value="1"/>
</dbReference>
<keyword evidence="12" id="KW-0449">Lipoprotein</keyword>
<evidence type="ECO:0000256" key="1">
    <source>
        <dbReference type="ARBA" id="ARBA00004651"/>
    </source>
</evidence>
<feature type="transmembrane region" description="Helical" evidence="14">
    <location>
        <begin position="127"/>
        <end position="149"/>
    </location>
</feature>
<feature type="transmembrane region" description="Helical" evidence="14">
    <location>
        <begin position="92"/>
        <end position="115"/>
    </location>
</feature>
<dbReference type="Pfam" id="PF00001">
    <property type="entry name" value="7tm_1"/>
    <property type="match status" value="1"/>
</dbReference>
<keyword evidence="9 13" id="KW-0675">Receptor</keyword>
<keyword evidence="5 14" id="KW-1133">Transmembrane helix</keyword>
<evidence type="ECO:0000256" key="13">
    <source>
        <dbReference type="RuleBase" id="RU000688"/>
    </source>
</evidence>
<dbReference type="PRINTS" id="PR00644">
    <property type="entry name" value="GPRORPHANR"/>
</dbReference>
<accession>A0A8C2CSA3</accession>
<evidence type="ECO:0000256" key="8">
    <source>
        <dbReference type="ARBA" id="ARBA00023139"/>
    </source>
</evidence>
<evidence type="ECO:0000256" key="11">
    <source>
        <dbReference type="ARBA" id="ARBA00023224"/>
    </source>
</evidence>
<evidence type="ECO:0000256" key="14">
    <source>
        <dbReference type="SAM" id="Phobius"/>
    </source>
</evidence>
<dbReference type="Ensembl" id="ENSCCRT00020014387.1">
    <property type="protein sequence ID" value="ENSCCRP00020013030.1"/>
    <property type="gene ID" value="ENSCCRG00020006448.1"/>
</dbReference>
<comment type="subcellular location">
    <subcellularLocation>
        <location evidence="1">Cell membrane</location>
        <topology evidence="1">Multi-pass membrane protein</topology>
    </subcellularLocation>
</comment>
<keyword evidence="10" id="KW-0325">Glycoprotein</keyword>
<keyword evidence="11 13" id="KW-0807">Transducer</keyword>
<dbReference type="PRINTS" id="PR00237">
    <property type="entry name" value="GPCRRHODOPSN"/>
</dbReference>
<dbReference type="AlphaFoldDB" id="A0A8C2CSA3"/>
<keyword evidence="4 13" id="KW-0812">Transmembrane</keyword>
<evidence type="ECO:0000256" key="5">
    <source>
        <dbReference type="ARBA" id="ARBA00022989"/>
    </source>
</evidence>
<evidence type="ECO:0000256" key="7">
    <source>
        <dbReference type="ARBA" id="ARBA00023136"/>
    </source>
</evidence>
<keyword evidence="7 14" id="KW-0472">Membrane</keyword>
<feature type="transmembrane region" description="Helical" evidence="14">
    <location>
        <begin position="170"/>
        <end position="190"/>
    </location>
</feature>
<name>A0A8C2CSA3_CYPCA</name>
<feature type="domain" description="G-protein coupled receptors family 1 profile" evidence="15">
    <location>
        <begin position="74"/>
        <end position="313"/>
    </location>
</feature>
<evidence type="ECO:0000256" key="6">
    <source>
        <dbReference type="ARBA" id="ARBA00023040"/>
    </source>
</evidence>
<proteinExistence type="inferred from homology"/>
<dbReference type="GO" id="GO:0004930">
    <property type="term" value="F:G protein-coupled receptor activity"/>
    <property type="evidence" value="ECO:0007669"/>
    <property type="project" value="UniProtKB-KW"/>
</dbReference>
<dbReference type="Gene3D" id="1.20.1070.10">
    <property type="entry name" value="Rhodopsin 7-helix transmembrane proteins"/>
    <property type="match status" value="1"/>
</dbReference>
<sequence length="346" mass="37705">KAAANMSQSLCCGLHDYIFSHSPTVMALNNSEVGLEVIMAMDQLLELTPKPLEATVMTPWDVALCISGALICCENAVVVATIFSSSSLRAPMFLLIASLAWADFLAGVGLLLHFLSRRCVYSEALELGSVGLLVSALSASVFSLLGITLDRFLSLHRALTYGSRRTHTQTRCALAVGWTLAGLQGALPAMGWNCLHDGESCSVLRPLTRVHLATLCIGFLLTLALMLQLNARICRVVLRHSHEIALQRHTLPSARTHTRRRVHTLALILFTFASCWMPFALYGLLADGSSPALYTYATLVPVTGNSMLNPLIYAYRNTHIQRVLRQACCCCLPNTPNKNTHTPSDV</sequence>
<comment type="similarity">
    <text evidence="13">Belongs to the G-protein coupled receptor 1 family.</text>
</comment>
<dbReference type="InterPro" id="IPR017452">
    <property type="entry name" value="GPCR_Rhodpsn_7TM"/>
</dbReference>